<evidence type="ECO:0000259" key="2">
    <source>
        <dbReference type="Pfam" id="PF13968"/>
    </source>
</evidence>
<reference evidence="3 4" key="1">
    <citation type="journal article" date="2023" name="Hortic Res">
        <title>The complete reference genome for grapevine (Vitis vinifera L.) genetics and breeding.</title>
        <authorList>
            <person name="Shi X."/>
            <person name="Cao S."/>
            <person name="Wang X."/>
            <person name="Huang S."/>
            <person name="Wang Y."/>
            <person name="Liu Z."/>
            <person name="Liu W."/>
            <person name="Leng X."/>
            <person name="Peng Y."/>
            <person name="Wang N."/>
            <person name="Wang Y."/>
            <person name="Ma Z."/>
            <person name="Xu X."/>
            <person name="Zhang F."/>
            <person name="Xue H."/>
            <person name="Zhong H."/>
            <person name="Wang Y."/>
            <person name="Zhang K."/>
            <person name="Velt A."/>
            <person name="Avia K."/>
            <person name="Holtgrawe D."/>
            <person name="Grimplet J."/>
            <person name="Matus J.T."/>
            <person name="Ware D."/>
            <person name="Wu X."/>
            <person name="Wang H."/>
            <person name="Liu C."/>
            <person name="Fang Y."/>
            <person name="Rustenholz C."/>
            <person name="Cheng Z."/>
            <person name="Xiao H."/>
            <person name="Zhou Y."/>
        </authorList>
    </citation>
    <scope>NUCLEOTIDE SEQUENCE [LARGE SCALE GENOMIC DNA]</scope>
    <source>
        <strain evidence="4">cv. Pinot noir / PN40024</strain>
        <tissue evidence="3">Leaf</tissue>
    </source>
</reference>
<sequence length="716" mass="81957">MNSHFRETMLSTGVSSMILINRRRLMPILPNSLMKLWNKWELRVMVLLSLSLQILLILLGNRRKYTAKSWVGVIIWLAYLSADWLATVSIGILMNQEDCEDKSPATNYVIMAFWAPFLLVHLGGPDTITAYSLEDNELWLRHFLGLLTQFGGAFYVFLKSWEGEALNFLAIPVFIIGLIKYGERTWILRSASSDHFRDAMLPRPDPGPNYAKFMDVYSLKKAEGYNVSLCPGIETSKLVNHSPPAAINSIVPDAAILQAAYYFFNNFKRLFADLILSFQDRQDSQSFFQSTSWEEVFRVIETELGFMYDVLYTKAVVIYSRLGSLLRCISLSFTIFVLIAFSSIDTGRYSTTDVIITYSLLAGGIVIEMYAIAVLLSSDWTELWLSKHKNPFLNLLYRTFSTRRLCFQLPYVLPAKNRWSDSMAQHNLISICLKEKPVRCSGVQKFLGIYEALQGHQCKNSKVSPDLKRLIFEILQEKSRGASDIEACKRICSQRGDNVLEKMNCLPKFDWSIIKVEFDQSILLWHIATDLCYYADLNKNPNSVESSQCKASKLLSDYMLYLLVMCPFMLPNGIGKIRFQDSCAEATEFFQERNYITSRSQACTTLLQVNTEILPLEVKGDRSKSVLFDACRLAKCLQSLETEEQWQCEQKWEMMSHVWVEMLSHAAGQCQWNHHAKQLGQGGELLTHVWLLMAHFGITEHFQISQGHARARLVVS</sequence>
<dbReference type="EMBL" id="CP126652">
    <property type="protein sequence ID" value="WJZ88190.1"/>
    <property type="molecule type" value="Genomic_DNA"/>
</dbReference>
<dbReference type="Pfam" id="PF13968">
    <property type="entry name" value="DUF4220"/>
    <property type="match status" value="1"/>
</dbReference>
<accession>A0ABY9C1U9</accession>
<feature type="transmembrane region" description="Helical" evidence="1">
    <location>
        <begin position="245"/>
        <end position="264"/>
    </location>
</feature>
<evidence type="ECO:0000313" key="3">
    <source>
        <dbReference type="EMBL" id="WJZ88190.1"/>
    </source>
</evidence>
<protein>
    <recommendedName>
        <fullName evidence="2">DUF4220 domain-containing protein</fullName>
    </recommendedName>
</protein>
<name>A0ABY9C1U9_VITVI</name>
<dbReference type="PANTHER" id="PTHR31325">
    <property type="entry name" value="OS01G0798800 PROTEIN-RELATED"/>
    <property type="match status" value="1"/>
</dbReference>
<keyword evidence="1" id="KW-0812">Transmembrane</keyword>
<organism evidence="3 4">
    <name type="scientific">Vitis vinifera</name>
    <name type="common">Grape</name>
    <dbReference type="NCBI Taxonomy" id="29760"/>
    <lineage>
        <taxon>Eukaryota</taxon>
        <taxon>Viridiplantae</taxon>
        <taxon>Streptophyta</taxon>
        <taxon>Embryophyta</taxon>
        <taxon>Tracheophyta</taxon>
        <taxon>Spermatophyta</taxon>
        <taxon>Magnoliopsida</taxon>
        <taxon>eudicotyledons</taxon>
        <taxon>Gunneridae</taxon>
        <taxon>Pentapetalae</taxon>
        <taxon>rosids</taxon>
        <taxon>Vitales</taxon>
        <taxon>Vitaceae</taxon>
        <taxon>Viteae</taxon>
        <taxon>Vitis</taxon>
    </lineage>
</organism>
<proteinExistence type="predicted"/>
<dbReference type="Proteomes" id="UP001227230">
    <property type="component" value="Chromosome 5"/>
</dbReference>
<evidence type="ECO:0000313" key="4">
    <source>
        <dbReference type="Proteomes" id="UP001227230"/>
    </source>
</evidence>
<evidence type="ECO:0000256" key="1">
    <source>
        <dbReference type="SAM" id="Phobius"/>
    </source>
</evidence>
<feature type="transmembrane region" description="Helical" evidence="1">
    <location>
        <begin position="165"/>
        <end position="182"/>
    </location>
</feature>
<keyword evidence="1" id="KW-1133">Transmembrane helix</keyword>
<feature type="transmembrane region" description="Helical" evidence="1">
    <location>
        <begin position="70"/>
        <end position="93"/>
    </location>
</feature>
<feature type="domain" description="DUF4220" evidence="2">
    <location>
        <begin position="76"/>
        <end position="430"/>
    </location>
</feature>
<feature type="transmembrane region" description="Helical" evidence="1">
    <location>
        <begin position="139"/>
        <end position="158"/>
    </location>
</feature>
<keyword evidence="4" id="KW-1185">Reference proteome</keyword>
<feature type="transmembrane region" description="Helical" evidence="1">
    <location>
        <begin position="324"/>
        <end position="344"/>
    </location>
</feature>
<dbReference type="InterPro" id="IPR007658">
    <property type="entry name" value="DUF594"/>
</dbReference>
<dbReference type="InterPro" id="IPR025315">
    <property type="entry name" value="DUF4220"/>
</dbReference>
<feature type="transmembrane region" description="Helical" evidence="1">
    <location>
        <begin position="356"/>
        <end position="377"/>
    </location>
</feature>
<keyword evidence="1" id="KW-0472">Membrane</keyword>
<dbReference type="Pfam" id="PF04578">
    <property type="entry name" value="DUF594"/>
    <property type="match status" value="1"/>
</dbReference>
<feature type="transmembrane region" description="Helical" evidence="1">
    <location>
        <begin position="105"/>
        <end position="124"/>
    </location>
</feature>
<gene>
    <name evidence="3" type="ORF">VitviT2T_007517</name>
</gene>